<dbReference type="Gene3D" id="2.60.40.790">
    <property type="match status" value="1"/>
</dbReference>
<dbReference type="InterPro" id="IPR008978">
    <property type="entry name" value="HSP20-like_chaperone"/>
</dbReference>
<dbReference type="AlphaFoldDB" id="A0A382E3S5"/>
<feature type="domain" description="SHSP" evidence="1">
    <location>
        <begin position="34"/>
        <end position="145"/>
    </location>
</feature>
<accession>A0A382E3S5</accession>
<evidence type="ECO:0000259" key="1">
    <source>
        <dbReference type="PROSITE" id="PS01031"/>
    </source>
</evidence>
<name>A0A382E3S5_9ZZZZ</name>
<dbReference type="InterPro" id="IPR031107">
    <property type="entry name" value="Small_HSP"/>
</dbReference>
<sequence>MMTCSKRNTNPLNVFEDVFGTLFNDSIGSLAKATQAGAWSPAVDIVESTDAYTLTADLPGLTKGDINLTVEEGVLTLTGERKSEHTESKEFGHRYERAYGKFSRSFKLDSGVENGKIKAEFKNGLLMVELPKVEASRPFEVSIAE</sequence>
<dbReference type="PANTHER" id="PTHR11527">
    <property type="entry name" value="HEAT-SHOCK PROTEIN 20 FAMILY MEMBER"/>
    <property type="match status" value="1"/>
</dbReference>
<evidence type="ECO:0000313" key="2">
    <source>
        <dbReference type="EMBL" id="SVB45032.1"/>
    </source>
</evidence>
<dbReference type="Pfam" id="PF00011">
    <property type="entry name" value="HSP20"/>
    <property type="match status" value="1"/>
</dbReference>
<dbReference type="InterPro" id="IPR002068">
    <property type="entry name" value="A-crystallin/Hsp20_dom"/>
</dbReference>
<dbReference type="SUPFAM" id="SSF49764">
    <property type="entry name" value="HSP20-like chaperones"/>
    <property type="match status" value="1"/>
</dbReference>
<gene>
    <name evidence="2" type="ORF">METZ01_LOCUS197886</name>
</gene>
<organism evidence="2">
    <name type="scientific">marine metagenome</name>
    <dbReference type="NCBI Taxonomy" id="408172"/>
    <lineage>
        <taxon>unclassified sequences</taxon>
        <taxon>metagenomes</taxon>
        <taxon>ecological metagenomes</taxon>
    </lineage>
</organism>
<dbReference type="CDD" id="cd06464">
    <property type="entry name" value="ACD_sHsps-like"/>
    <property type="match status" value="1"/>
</dbReference>
<dbReference type="EMBL" id="UINC01042416">
    <property type="protein sequence ID" value="SVB45032.1"/>
    <property type="molecule type" value="Genomic_DNA"/>
</dbReference>
<protein>
    <recommendedName>
        <fullName evidence="1">SHSP domain-containing protein</fullName>
    </recommendedName>
</protein>
<reference evidence="2" key="1">
    <citation type="submission" date="2018-05" db="EMBL/GenBank/DDBJ databases">
        <authorList>
            <person name="Lanie J.A."/>
            <person name="Ng W.-L."/>
            <person name="Kazmierczak K.M."/>
            <person name="Andrzejewski T.M."/>
            <person name="Davidsen T.M."/>
            <person name="Wayne K.J."/>
            <person name="Tettelin H."/>
            <person name="Glass J.I."/>
            <person name="Rusch D."/>
            <person name="Podicherti R."/>
            <person name="Tsui H.-C.T."/>
            <person name="Winkler M.E."/>
        </authorList>
    </citation>
    <scope>NUCLEOTIDE SEQUENCE</scope>
</reference>
<proteinExistence type="predicted"/>
<dbReference type="PROSITE" id="PS01031">
    <property type="entry name" value="SHSP"/>
    <property type="match status" value="1"/>
</dbReference>